<sequence>MVTEATTARAAELLNSTAIATETSNRNAADLLKANIASPTFTGTPTLPTGTVAITQTSGNNSSAIATTAFVSSAVNTATTGNFVDLNTDQSVGGTKTFSRNIKLFAQSYSNTATMNIGFAPGGENYSGISMGVDALKTYQYGTNDIAIGNGALYKDLRGGDNIAIGYRALYNSGGSVNNDWGNRNVAIGSNSGTNIMDGDNNTLIGYQSNTSVDGISNSTAIGANAIVITSNTIQLGDTNVTNVNTSGAITAASYIKSGGTAIQYLMADGSVSVGATPVREVADEFSAIASQTAFILAQIPSVNSKVKMYVNGIRISNTAYSVTGPTLTYIPANNGSYSLSISDRIQFDYFY</sequence>
<reference evidence="1 2" key="1">
    <citation type="journal article" date="2014" name="Acta Crystallogr. D">
        <title>Structure-based characterization and antifreeze properties of a hyperactive ice-binding protein from the Antarctic bacterium Flavobacterium frigoris PS1.</title>
        <authorList>
            <person name="Do H."/>
            <person name="Kim S.J."/>
            <person name="Kim H.J."/>
            <person name="Lee J.H."/>
        </authorList>
    </citation>
    <scope>NUCLEOTIDE SEQUENCE [LARGE SCALE GENOMIC DNA]</scope>
    <source>
        <strain evidence="1 2">PS1</strain>
    </source>
</reference>
<protein>
    <submittedName>
        <fullName evidence="1">Uncharacterized protein</fullName>
    </submittedName>
</protein>
<name>H7FWG5_FLAFP</name>
<dbReference type="Proteomes" id="UP000005566">
    <property type="component" value="Unassembled WGS sequence"/>
</dbReference>
<dbReference type="STRING" id="1086011.HJ01_03512"/>
<proteinExistence type="predicted"/>
<keyword evidence="2" id="KW-1185">Reference proteome</keyword>
<gene>
    <name evidence="1" type="ORF">HJ01_03512</name>
</gene>
<dbReference type="EMBL" id="AHKF01000032">
    <property type="protein sequence ID" value="EIA07240.1"/>
    <property type="molecule type" value="Genomic_DNA"/>
</dbReference>
<comment type="caution">
    <text evidence="1">The sequence shown here is derived from an EMBL/GenBank/DDBJ whole genome shotgun (WGS) entry which is preliminary data.</text>
</comment>
<dbReference type="Gene3D" id="2.150.10.10">
    <property type="entry name" value="Serralysin-like metalloprotease, C-terminal"/>
    <property type="match status" value="1"/>
</dbReference>
<evidence type="ECO:0000313" key="2">
    <source>
        <dbReference type="Proteomes" id="UP000005566"/>
    </source>
</evidence>
<dbReference type="PATRIC" id="fig|1086011.3.peg.3443"/>
<organism evidence="1 2">
    <name type="scientific">Flavobacterium frigoris (strain PS1)</name>
    <dbReference type="NCBI Taxonomy" id="1086011"/>
    <lineage>
        <taxon>Bacteria</taxon>
        <taxon>Pseudomonadati</taxon>
        <taxon>Bacteroidota</taxon>
        <taxon>Flavobacteriia</taxon>
        <taxon>Flavobacteriales</taxon>
        <taxon>Flavobacteriaceae</taxon>
        <taxon>Flavobacterium</taxon>
    </lineage>
</organism>
<dbReference type="InterPro" id="IPR011049">
    <property type="entry name" value="Serralysin-like_metalloprot_C"/>
</dbReference>
<evidence type="ECO:0000313" key="1">
    <source>
        <dbReference type="EMBL" id="EIA07240.1"/>
    </source>
</evidence>
<dbReference type="AlphaFoldDB" id="H7FWG5"/>
<accession>H7FWG5</accession>